<organism evidence="5 6">
    <name type="scientific">Caballeronia sordidicola</name>
    <name type="common">Burkholderia sordidicola</name>
    <dbReference type="NCBI Taxonomy" id="196367"/>
    <lineage>
        <taxon>Bacteria</taxon>
        <taxon>Pseudomonadati</taxon>
        <taxon>Pseudomonadota</taxon>
        <taxon>Betaproteobacteria</taxon>
        <taxon>Burkholderiales</taxon>
        <taxon>Burkholderiaceae</taxon>
        <taxon>Caballeronia</taxon>
    </lineage>
</organism>
<dbReference type="InterPro" id="IPR000792">
    <property type="entry name" value="Tscrpt_reg_LuxR_C"/>
</dbReference>
<dbReference type="OrthoDB" id="8994109at2"/>
<proteinExistence type="predicted"/>
<dbReference type="SUPFAM" id="SSF75516">
    <property type="entry name" value="Pheromone-binding domain of LuxR-like quorum-sensing transcription factors"/>
    <property type="match status" value="1"/>
</dbReference>
<dbReference type="GO" id="GO:0003677">
    <property type="term" value="F:DNA binding"/>
    <property type="evidence" value="ECO:0007669"/>
    <property type="project" value="UniProtKB-KW"/>
</dbReference>
<evidence type="ECO:0000313" key="6">
    <source>
        <dbReference type="Proteomes" id="UP000214720"/>
    </source>
</evidence>
<dbReference type="RefSeq" id="WP_089164087.1">
    <property type="nucleotide sequence ID" value="NZ_MTHB01000222.1"/>
</dbReference>
<dbReference type="AlphaFoldDB" id="A0A226WT38"/>
<reference evidence="6" key="1">
    <citation type="submission" date="2017-01" db="EMBL/GenBank/DDBJ databases">
        <title>Genome Analysis of Deinococcus marmoris KOPRI26562.</title>
        <authorList>
            <person name="Kim J.H."/>
            <person name="Oh H.-M."/>
        </authorList>
    </citation>
    <scope>NUCLEOTIDE SEQUENCE [LARGE SCALE GENOMIC DNA]</scope>
    <source>
        <strain evidence="6">PAMC 26633</strain>
    </source>
</reference>
<evidence type="ECO:0000256" key="2">
    <source>
        <dbReference type="ARBA" id="ARBA00023125"/>
    </source>
</evidence>
<gene>
    <name evidence="5" type="ORF">BSU04_32420</name>
</gene>
<name>A0A226WT38_CABSO</name>
<dbReference type="InterPro" id="IPR016032">
    <property type="entry name" value="Sig_transdc_resp-reg_C-effctor"/>
</dbReference>
<evidence type="ECO:0000256" key="3">
    <source>
        <dbReference type="ARBA" id="ARBA00023163"/>
    </source>
</evidence>
<dbReference type="Proteomes" id="UP000214720">
    <property type="component" value="Unassembled WGS sequence"/>
</dbReference>
<evidence type="ECO:0000256" key="1">
    <source>
        <dbReference type="ARBA" id="ARBA00023015"/>
    </source>
</evidence>
<dbReference type="Gene3D" id="3.30.450.80">
    <property type="entry name" value="Transcription factor LuxR-like, autoinducer-binding domain"/>
    <property type="match status" value="1"/>
</dbReference>
<evidence type="ECO:0000313" key="5">
    <source>
        <dbReference type="EMBL" id="OXC74366.1"/>
    </source>
</evidence>
<dbReference type="GO" id="GO:0006355">
    <property type="term" value="P:regulation of DNA-templated transcription"/>
    <property type="evidence" value="ECO:0007669"/>
    <property type="project" value="InterPro"/>
</dbReference>
<protein>
    <recommendedName>
        <fullName evidence="4">HTH luxR-type domain-containing protein</fullName>
    </recommendedName>
</protein>
<dbReference type="EMBL" id="MTHB01000222">
    <property type="protein sequence ID" value="OXC74366.1"/>
    <property type="molecule type" value="Genomic_DNA"/>
</dbReference>
<dbReference type="InterPro" id="IPR036388">
    <property type="entry name" value="WH-like_DNA-bd_sf"/>
</dbReference>
<accession>A0A226WT38</accession>
<comment type="caution">
    <text evidence="5">The sequence shown here is derived from an EMBL/GenBank/DDBJ whole genome shotgun (WGS) entry which is preliminary data.</text>
</comment>
<feature type="domain" description="HTH luxR-type" evidence="4">
    <location>
        <begin position="287"/>
        <end position="345"/>
    </location>
</feature>
<dbReference type="InterPro" id="IPR005143">
    <property type="entry name" value="TF_LuxR_autoind-bd_dom"/>
</dbReference>
<dbReference type="SUPFAM" id="SSF46894">
    <property type="entry name" value="C-terminal effector domain of the bipartite response regulators"/>
    <property type="match status" value="1"/>
</dbReference>
<dbReference type="InterPro" id="IPR036693">
    <property type="entry name" value="TF_LuxR_autoind-bd_dom_sf"/>
</dbReference>
<evidence type="ECO:0000259" key="4">
    <source>
        <dbReference type="SMART" id="SM00421"/>
    </source>
</evidence>
<sequence length="352" mass="38972">MPTATTERRAGQQEGVVFEGGEQIGRDRVTLRLRCYSGAKFVLERQLVRVDGVTLTQVFTVENEAALHDFATADPYGDTLRAIYQSIRQSYLVERDAGTTHRIANKSTVDIAGEINRIENCQNEAELMAVAHAVTSALGATQYIFSRLILDDKSGDVIEYRYLVGCDPAWLNKYIDRVWYMNDPSLEYAKRNVTPALSSQLDLYSDGHWLPTEAAAHGFRNNLVCPVHLRANQGRTNSLVAMLQTSNGESKEAGEGVLWGNRLMLRALASEMLDWHLTGQRQQATSEFGLDEQDLDVLRRLRSGGTAKNIAEALDLSVKSVYASVYPKVNKKMGASHISNAVAMAVNCGLIE</sequence>
<keyword evidence="2" id="KW-0238">DNA-binding</keyword>
<dbReference type="SMART" id="SM00421">
    <property type="entry name" value="HTH_LUXR"/>
    <property type="match status" value="1"/>
</dbReference>
<keyword evidence="1" id="KW-0805">Transcription regulation</keyword>
<keyword evidence="3" id="KW-0804">Transcription</keyword>
<dbReference type="Pfam" id="PF00196">
    <property type="entry name" value="GerE"/>
    <property type="match status" value="1"/>
</dbReference>
<dbReference type="Gene3D" id="1.10.10.10">
    <property type="entry name" value="Winged helix-like DNA-binding domain superfamily/Winged helix DNA-binding domain"/>
    <property type="match status" value="1"/>
</dbReference>
<dbReference type="Pfam" id="PF03472">
    <property type="entry name" value="Autoind_bind"/>
    <property type="match status" value="1"/>
</dbReference>